<sequence>MLFERKLIIFIFLNFWNIVTPAQHAWGNYTHFLKQQNGRNEDLYFIDTRHPVNNLIANNLSSNIKEQKSKSSLRAVNFTEIQNEHLSGDPNVDPSPYSLRAKNSGRVKRQTPVLGNPVISVGSSSPEWGISYNNDSSEPPQGSTGWRNSDDYETSKSGSTGWRNSDDYETSKSGSTGRRNSDDYDSSGSGSMDWENFDDYWEIDDYYSSEPPFGSTGRRNSDDYDSSEPPLGSTGGRNSGDYDSSEPQLGGLSSPEPIGPLPDHASDKFYAICSKLRKAVRFGASEIRICDGSGHYRPCIKWNHENKTWTDAHRHCRQLDGFLLDYDVLDSATTVNASVPGYEGRVLSVSEYLQHQLDGHSSHMWTALTRRGGHYQWFTTVPPFSVSDAYFSTCPCAYELPSACIIHQQRRLKATETETSEVELRVSSSGRTQAWMNVPTTEFLELTLTCDFYKKSSGEKISSKDMGIFWKKDGVYLGITSRTIQPSALKVTTQHRLLPANLTHKDMMPLRQGTYSCETWSRLGTDTSKSNEILLTLSEWDTF</sequence>
<evidence type="ECO:0000256" key="1">
    <source>
        <dbReference type="SAM" id="MobiDB-lite"/>
    </source>
</evidence>
<keyword evidence="4" id="KW-1185">Reference proteome</keyword>
<evidence type="ECO:0000313" key="4">
    <source>
        <dbReference type="Proteomes" id="UP000694843"/>
    </source>
</evidence>
<feature type="compositionally biased region" description="Polar residues" evidence="1">
    <location>
        <begin position="121"/>
        <end position="147"/>
    </location>
</feature>
<dbReference type="RefSeq" id="XP_047739155.1">
    <property type="nucleotide sequence ID" value="XM_047883199.1"/>
</dbReference>
<proteinExistence type="predicted"/>
<dbReference type="PROSITE" id="PS50835">
    <property type="entry name" value="IG_LIKE"/>
    <property type="match status" value="1"/>
</dbReference>
<evidence type="ECO:0000313" key="5">
    <source>
        <dbReference type="RefSeq" id="XP_047739155.1"/>
    </source>
</evidence>
<dbReference type="Gene3D" id="3.10.100.10">
    <property type="entry name" value="Mannose-Binding Protein A, subunit A"/>
    <property type="match status" value="1"/>
</dbReference>
<dbReference type="Proteomes" id="UP000694843">
    <property type="component" value="Unplaced"/>
</dbReference>
<keyword evidence="2" id="KW-0732">Signal</keyword>
<feature type="signal peptide" evidence="2">
    <location>
        <begin position="1"/>
        <end position="21"/>
    </location>
</feature>
<feature type="region of interest" description="Disordered" evidence="1">
    <location>
        <begin position="211"/>
        <end position="260"/>
    </location>
</feature>
<dbReference type="AlphaFoldDB" id="A0A979FSM4"/>
<dbReference type="InterPro" id="IPR016187">
    <property type="entry name" value="CTDL_fold"/>
</dbReference>
<feature type="chain" id="PRO_5037331856" evidence="2">
    <location>
        <begin position="22"/>
        <end position="543"/>
    </location>
</feature>
<evidence type="ECO:0000259" key="3">
    <source>
        <dbReference type="PROSITE" id="PS50835"/>
    </source>
</evidence>
<accession>A0A979FSM4</accession>
<dbReference type="InterPro" id="IPR007110">
    <property type="entry name" value="Ig-like_dom"/>
</dbReference>
<dbReference type="InterPro" id="IPR016186">
    <property type="entry name" value="C-type_lectin-like/link_sf"/>
</dbReference>
<dbReference type="SUPFAM" id="SSF56436">
    <property type="entry name" value="C-type lectin-like"/>
    <property type="match status" value="1"/>
</dbReference>
<feature type="domain" description="Ig-like" evidence="3">
    <location>
        <begin position="446"/>
        <end position="536"/>
    </location>
</feature>
<feature type="non-terminal residue" evidence="5">
    <location>
        <position position="543"/>
    </location>
</feature>
<protein>
    <submittedName>
        <fullName evidence="5">Uncharacterized protein LOC108672552</fullName>
    </submittedName>
</protein>
<reference evidence="5" key="1">
    <citation type="submission" date="2025-08" db="UniProtKB">
        <authorList>
            <consortium name="RefSeq"/>
        </authorList>
    </citation>
    <scope>IDENTIFICATION</scope>
</reference>
<gene>
    <name evidence="5" type="primary">LOC108672552</name>
</gene>
<evidence type="ECO:0000256" key="2">
    <source>
        <dbReference type="SAM" id="SignalP"/>
    </source>
</evidence>
<dbReference type="GeneID" id="108672552"/>
<feature type="region of interest" description="Disordered" evidence="1">
    <location>
        <begin position="84"/>
        <end position="191"/>
    </location>
</feature>
<dbReference type="KEGG" id="hazt:108672552"/>
<name>A0A979FSM4_HYAAZ</name>
<organism evidence="4 5">
    <name type="scientific">Hyalella azteca</name>
    <name type="common">Amphipod</name>
    <dbReference type="NCBI Taxonomy" id="294128"/>
    <lineage>
        <taxon>Eukaryota</taxon>
        <taxon>Metazoa</taxon>
        <taxon>Ecdysozoa</taxon>
        <taxon>Arthropoda</taxon>
        <taxon>Crustacea</taxon>
        <taxon>Multicrustacea</taxon>
        <taxon>Malacostraca</taxon>
        <taxon>Eumalacostraca</taxon>
        <taxon>Peracarida</taxon>
        <taxon>Amphipoda</taxon>
        <taxon>Senticaudata</taxon>
        <taxon>Talitrida</taxon>
        <taxon>Talitroidea</taxon>
        <taxon>Hyalellidae</taxon>
        <taxon>Hyalella</taxon>
    </lineage>
</organism>